<accession>E3GWL7</accession>
<dbReference type="InterPro" id="IPR015814">
    <property type="entry name" value="Pgluconate_DH_NAD-bd_C"/>
</dbReference>
<dbReference type="KEGG" id="mfv:Mfer_0027"/>
<dbReference type="InterPro" id="IPR013328">
    <property type="entry name" value="6PGD_dom2"/>
</dbReference>
<feature type="domain" description="Phosphogluconate dehydrogenase NAD-binding putative C-terminal" evidence="2">
    <location>
        <begin position="181"/>
        <end position="251"/>
    </location>
</feature>
<dbReference type="InterPro" id="IPR036291">
    <property type="entry name" value="NAD(P)-bd_dom_sf"/>
</dbReference>
<sequence>MVAMRIGFIGFGEVSSTLSQFFKDKVEVQTCVKGRSEKTKKIAKKLGVKIYKDYKDLVKNSDIVISAVTPFSALDVAKKYGKYVKGIYVDVNNVSPLTKHKILKYIDEEKFVDCAIIGRIKRKFKMICSGKNANKLKILEKFGVPIEVIGSKVGEASTLKMLRSLYTKSLAAILLEVFSVANKLGLIDELLEILEETEGKKFVDLCKSRVVGSFIHSRRRYEEICEIEKFILSHNLKPIMIKCTKNMFKHIEDVDKDYIKKFK</sequence>
<gene>
    <name evidence="3" type="ordered locus">Mfer_0027</name>
</gene>
<dbReference type="Pfam" id="PF09130">
    <property type="entry name" value="DUF1932"/>
    <property type="match status" value="1"/>
</dbReference>
<evidence type="ECO:0000259" key="1">
    <source>
        <dbReference type="Pfam" id="PF03807"/>
    </source>
</evidence>
<dbReference type="HOGENOM" id="CLU_052530_1_0_2"/>
<dbReference type="InterPro" id="IPR008927">
    <property type="entry name" value="6-PGluconate_DH-like_C_sf"/>
</dbReference>
<dbReference type="Proteomes" id="UP000002315">
    <property type="component" value="Chromosome"/>
</dbReference>
<reference evidence="3 4" key="1">
    <citation type="journal article" date="2010" name="Stand. Genomic Sci.">
        <title>Complete genome sequence of Methanothermus fervidus type strain (V24S).</title>
        <authorList>
            <person name="Anderson I."/>
            <person name="Djao O.D."/>
            <person name="Misra M."/>
            <person name="Chertkov O."/>
            <person name="Nolan M."/>
            <person name="Lucas S."/>
            <person name="Lapidus A."/>
            <person name="Del Rio T.G."/>
            <person name="Tice H."/>
            <person name="Cheng J.F."/>
            <person name="Tapia R."/>
            <person name="Han C."/>
            <person name="Goodwin L."/>
            <person name="Pitluck S."/>
            <person name="Liolios K."/>
            <person name="Ivanova N."/>
            <person name="Mavromatis K."/>
            <person name="Mikhailova N."/>
            <person name="Pati A."/>
            <person name="Brambilla E."/>
            <person name="Chen A."/>
            <person name="Palaniappan K."/>
            <person name="Land M."/>
            <person name="Hauser L."/>
            <person name="Chang Y.J."/>
            <person name="Jeffries C.D."/>
            <person name="Sikorski J."/>
            <person name="Spring S."/>
            <person name="Rohde M."/>
            <person name="Eichinger K."/>
            <person name="Huber H."/>
            <person name="Wirth R."/>
            <person name="Goker M."/>
            <person name="Detter J.C."/>
            <person name="Woyke T."/>
            <person name="Bristow J."/>
            <person name="Eisen J.A."/>
            <person name="Markowitz V."/>
            <person name="Hugenholtz P."/>
            <person name="Klenk H.P."/>
            <person name="Kyrpides N.C."/>
        </authorList>
    </citation>
    <scope>NUCLEOTIDE SEQUENCE [LARGE SCALE GENOMIC DNA]</scope>
    <source>
        <strain evidence="4">ATCC 43054 / DSM 2088 / JCM 10308 / V24 S</strain>
    </source>
</reference>
<proteinExistence type="predicted"/>
<dbReference type="SUPFAM" id="SSF48179">
    <property type="entry name" value="6-phosphogluconate dehydrogenase C-terminal domain-like"/>
    <property type="match status" value="1"/>
</dbReference>
<dbReference type="Gene3D" id="1.10.1040.10">
    <property type="entry name" value="N-(1-d-carboxylethyl)-l-norvaline Dehydrogenase, domain 2"/>
    <property type="match status" value="1"/>
</dbReference>
<evidence type="ECO:0000313" key="4">
    <source>
        <dbReference type="Proteomes" id="UP000002315"/>
    </source>
</evidence>
<dbReference type="Pfam" id="PF03807">
    <property type="entry name" value="F420_oxidored"/>
    <property type="match status" value="1"/>
</dbReference>
<evidence type="ECO:0000259" key="2">
    <source>
        <dbReference type="Pfam" id="PF09130"/>
    </source>
</evidence>
<dbReference type="EMBL" id="CP002278">
    <property type="protein sequence ID" value="ADP76831.1"/>
    <property type="molecule type" value="Genomic_DNA"/>
</dbReference>
<protein>
    <submittedName>
        <fullName evidence="3">Phosphogluconate dehydrogenase, NAD-binding, putative</fullName>
    </submittedName>
</protein>
<dbReference type="AlphaFoldDB" id="E3GWL7"/>
<dbReference type="InterPro" id="IPR028939">
    <property type="entry name" value="P5C_Rdtase_cat_N"/>
</dbReference>
<organism evidence="3 4">
    <name type="scientific">Methanothermus fervidus (strain ATCC 43054 / DSM 2088 / JCM 10308 / V24 S)</name>
    <dbReference type="NCBI Taxonomy" id="523846"/>
    <lineage>
        <taxon>Archaea</taxon>
        <taxon>Methanobacteriati</taxon>
        <taxon>Methanobacteriota</taxon>
        <taxon>Methanomada group</taxon>
        <taxon>Methanobacteria</taxon>
        <taxon>Methanobacteriales</taxon>
        <taxon>Methanothermaceae</taxon>
        <taxon>Methanothermus</taxon>
    </lineage>
</organism>
<keyword evidence="4" id="KW-1185">Reference proteome</keyword>
<dbReference type="SUPFAM" id="SSF51735">
    <property type="entry name" value="NAD(P)-binding Rossmann-fold domains"/>
    <property type="match status" value="1"/>
</dbReference>
<feature type="domain" description="Pyrroline-5-carboxylate reductase catalytic N-terminal" evidence="1">
    <location>
        <begin position="5"/>
        <end position="93"/>
    </location>
</feature>
<dbReference type="STRING" id="523846.Mfer_0027"/>
<name>E3GWL7_METFV</name>
<evidence type="ECO:0000313" key="3">
    <source>
        <dbReference type="EMBL" id="ADP76831.1"/>
    </source>
</evidence>
<dbReference type="Gene3D" id="3.40.50.720">
    <property type="entry name" value="NAD(P)-binding Rossmann-like Domain"/>
    <property type="match status" value="1"/>
</dbReference>